<dbReference type="GO" id="GO:0004553">
    <property type="term" value="F:hydrolase activity, hydrolyzing O-glycosyl compounds"/>
    <property type="evidence" value="ECO:0007669"/>
    <property type="project" value="InterPro"/>
</dbReference>
<dbReference type="InterPro" id="IPR008979">
    <property type="entry name" value="Galactose-bd-like_sf"/>
</dbReference>
<dbReference type="InterPro" id="IPR044846">
    <property type="entry name" value="GH10"/>
</dbReference>
<dbReference type="InterPro" id="IPR003305">
    <property type="entry name" value="CenC_carb-bd"/>
</dbReference>
<comment type="caution">
    <text evidence="3">The sequence shown here is derived from an EMBL/GenBank/DDBJ whole genome shotgun (WGS) entry which is preliminary data.</text>
</comment>
<sequence>MRRFLTCCFNSLATKTNLKQEYQQESSASMETQKDNKGNDHFELNGYILLGRISLFIEMPFWRCPFTGKSVCVPIDEMLKSRHSGFSTKPGGNYAVVSNRKECWQGLEQDITSRISPCSTYSISASVGVSGLVHYPTDVLATLKLEYQNSATSYLRIGKTSVSKEGWEKLGGTFSLATIPDRVVFYLEGPAPGVDLLVESVIITCSCPSECNNARPCAGDGDENIILNPKFEDGLNNWSGRGCKIVLHDSMADGKIVPLSGKVFASATDRTQSWNGIQQEITERVQRKLAYEVTAVVRIFGNDVTSADIRATLWVQTPNLREQYIGIAKLVSSLVLNKCVFSPYFVVDNDHHLCIFWFYFSLQATDTDWVQLQGKFLLNSSPKKVVIYIEGPPAGTDILVNSFTVKHAEKIPPSPPPVIENPAFGVNIIQNSNLTDGTNIINLSSSEQTVSQNMIDSSSSNAPNIILNHDFSRGLHSWHPNCCDGFVLSADSGHSGFSTKPGGNYAVVSNRKECWQGLEQDITSRISPCSTYSISASVGVSGLVHYPTDVLATLKLEYQNSATSYLRIGKTSVSKEGWEKLGGTFSLATIPDRVVFYLEGPAPGVDLLVESVIITCEGDGVLWSTGSEETYEFSGLRSLEAGLLDVDGVFGEVEVLSSLCGEYWKSDE</sequence>
<feature type="domain" description="CBM-cenC" evidence="2">
    <location>
        <begin position="464"/>
        <end position="603"/>
    </location>
</feature>
<protein>
    <recommendedName>
        <fullName evidence="2">CBM-cenC domain-containing protein</fullName>
    </recommendedName>
</protein>
<dbReference type="SUPFAM" id="SSF49785">
    <property type="entry name" value="Galactose-binding domain-like"/>
    <property type="match status" value="4"/>
</dbReference>
<dbReference type="AlphaFoldDB" id="A0A5N5NNR4"/>
<evidence type="ECO:0000313" key="3">
    <source>
        <dbReference type="EMBL" id="KAB5568829.1"/>
    </source>
</evidence>
<accession>A0A5N5NNR4</accession>
<name>A0A5N5NNR4_9ROSI</name>
<gene>
    <name evidence="3" type="ORF">DKX38_002622</name>
</gene>
<evidence type="ECO:0000313" key="4">
    <source>
        <dbReference type="Proteomes" id="UP000326939"/>
    </source>
</evidence>
<feature type="domain" description="CBM-cenC" evidence="2">
    <location>
        <begin position="224"/>
        <end position="313"/>
    </location>
</feature>
<dbReference type="Proteomes" id="UP000326939">
    <property type="component" value="Chromosome 2"/>
</dbReference>
<dbReference type="PANTHER" id="PTHR31490:SF1">
    <property type="entry name" value="ENDO-1,4-BETA-XYLANASE 1"/>
    <property type="match status" value="1"/>
</dbReference>
<organism evidence="3 4">
    <name type="scientific">Salix brachista</name>
    <dbReference type="NCBI Taxonomy" id="2182728"/>
    <lineage>
        <taxon>Eukaryota</taxon>
        <taxon>Viridiplantae</taxon>
        <taxon>Streptophyta</taxon>
        <taxon>Embryophyta</taxon>
        <taxon>Tracheophyta</taxon>
        <taxon>Spermatophyta</taxon>
        <taxon>Magnoliopsida</taxon>
        <taxon>eudicotyledons</taxon>
        <taxon>Gunneridae</taxon>
        <taxon>Pentapetalae</taxon>
        <taxon>rosids</taxon>
        <taxon>fabids</taxon>
        <taxon>Malpighiales</taxon>
        <taxon>Salicaceae</taxon>
        <taxon>Saliceae</taxon>
        <taxon>Salix</taxon>
    </lineage>
</organism>
<feature type="domain" description="CBM-cenC" evidence="2">
    <location>
        <begin position="91"/>
        <end position="192"/>
    </location>
</feature>
<dbReference type="PANTHER" id="PTHR31490">
    <property type="entry name" value="GLYCOSYL HYDROLASE"/>
    <property type="match status" value="1"/>
</dbReference>
<reference evidence="4" key="1">
    <citation type="journal article" date="2019" name="Gigascience">
        <title>De novo genome assembly of the endangered Acer yangbiense, a plant species with extremely small populations endemic to Yunnan Province, China.</title>
        <authorList>
            <person name="Yang J."/>
            <person name="Wariss H.M."/>
            <person name="Tao L."/>
            <person name="Zhang R."/>
            <person name="Yun Q."/>
            <person name="Hollingsworth P."/>
            <person name="Dao Z."/>
            <person name="Luo G."/>
            <person name="Guo H."/>
            <person name="Ma Y."/>
            <person name="Sun W."/>
        </authorList>
    </citation>
    <scope>NUCLEOTIDE SEQUENCE [LARGE SCALE GENOMIC DNA]</scope>
    <source>
        <strain evidence="4">cv. br00</strain>
    </source>
</reference>
<keyword evidence="1" id="KW-0378">Hydrolase</keyword>
<dbReference type="GO" id="GO:0005975">
    <property type="term" value="P:carbohydrate metabolic process"/>
    <property type="evidence" value="ECO:0007669"/>
    <property type="project" value="InterPro"/>
</dbReference>
<keyword evidence="4" id="KW-1185">Reference proteome</keyword>
<evidence type="ECO:0000256" key="1">
    <source>
        <dbReference type="ARBA" id="ARBA00022801"/>
    </source>
</evidence>
<proteinExistence type="predicted"/>
<dbReference type="EMBL" id="VDCV01000002">
    <property type="protein sequence ID" value="KAB5568829.1"/>
    <property type="molecule type" value="Genomic_DNA"/>
</dbReference>
<dbReference type="Gene3D" id="2.60.120.260">
    <property type="entry name" value="Galactose-binding domain-like"/>
    <property type="match status" value="3"/>
</dbReference>
<evidence type="ECO:0000259" key="2">
    <source>
        <dbReference type="Pfam" id="PF02018"/>
    </source>
</evidence>
<dbReference type="Pfam" id="PF02018">
    <property type="entry name" value="CBM_4_9"/>
    <property type="match status" value="3"/>
</dbReference>